<gene>
    <name evidence="2" type="ORF">ERS852560_01902</name>
    <name evidence="4" type="ORF">GKD54_13390</name>
    <name evidence="3" type="ORF">GKD58_21370</name>
</gene>
<dbReference type="Proteomes" id="UP000450599">
    <property type="component" value="Unassembled WGS sequence"/>
</dbReference>
<dbReference type="RefSeq" id="WP_057328407.1">
    <property type="nucleotide sequence ID" value="NZ_CZBM01000007.1"/>
</dbReference>
<dbReference type="EMBL" id="WKMW01000029">
    <property type="protein sequence ID" value="MRY86763.1"/>
    <property type="molecule type" value="Genomic_DNA"/>
</dbReference>
<evidence type="ECO:0000313" key="6">
    <source>
        <dbReference type="Proteomes" id="UP000450599"/>
    </source>
</evidence>
<reference evidence="2 5" key="1">
    <citation type="submission" date="2015-09" db="EMBL/GenBank/DDBJ databases">
        <authorList>
            <consortium name="Pathogen Informatics"/>
        </authorList>
    </citation>
    <scope>NUCLEOTIDE SEQUENCE [LARGE SCALE GENOMIC DNA]</scope>
    <source>
        <strain evidence="2 5">2789STDY5834948</strain>
    </source>
</reference>
<evidence type="ECO:0000313" key="4">
    <source>
        <dbReference type="EMBL" id="MRZ07182.1"/>
    </source>
</evidence>
<sequence length="341" mass="38706">MNKDIIAQEINAEYLKGYIYNIRGVRVMLDMDLAQIYGYSTKDFNRQVKNNIEKFEQDFMFQLSDEECEILRCKNSTSSWGGRRYNPYAFTEQGIYMLMTVLKGDLATKQSKALIRIFKQMKDYIVDNQPLLGQREYLQLSLQTTQNTQDLLDLRKSLSAVDDKVADIIGALGNVVTKSELANVMLDFGNPSVRRGWLILNGQPVESDLAYQQIYATAKKTIFVVDNYIGLKTLVLLKDVPTNVNVVVFSDNIGNRLHQAEFNDFCREYPNVTISLQTSGGIFHDRYIVIDYQTADEQIYHCGASSKDGGNKVTTITAVTDGAIYHPVIDQLVQNPVLTLR</sequence>
<evidence type="ECO:0000313" key="7">
    <source>
        <dbReference type="Proteomes" id="UP000471216"/>
    </source>
</evidence>
<evidence type="ECO:0000313" key="5">
    <source>
        <dbReference type="Proteomes" id="UP000095332"/>
    </source>
</evidence>
<reference evidence="6 7" key="2">
    <citation type="journal article" date="2019" name="Nat. Med.">
        <title>A library of human gut bacterial isolates paired with longitudinal multiomics data enables mechanistic microbiome research.</title>
        <authorList>
            <person name="Poyet M."/>
            <person name="Groussin M."/>
            <person name="Gibbons S.M."/>
            <person name="Avila-Pacheco J."/>
            <person name="Jiang X."/>
            <person name="Kearney S.M."/>
            <person name="Perrotta A.R."/>
            <person name="Berdy B."/>
            <person name="Zhao S."/>
            <person name="Lieberman T.D."/>
            <person name="Swanson P.K."/>
            <person name="Smith M."/>
            <person name="Roesemann S."/>
            <person name="Alexander J.E."/>
            <person name="Rich S.A."/>
            <person name="Livny J."/>
            <person name="Vlamakis H."/>
            <person name="Clish C."/>
            <person name="Bullock K."/>
            <person name="Deik A."/>
            <person name="Scott J."/>
            <person name="Pierce K.A."/>
            <person name="Xavier R.J."/>
            <person name="Alm E.J."/>
        </authorList>
    </citation>
    <scope>NUCLEOTIDE SEQUENCE [LARGE SCALE GENOMIC DNA]</scope>
    <source>
        <strain evidence="4 7">BIOML-A10</strain>
        <strain evidence="3 6">BIOML-A11</strain>
    </source>
</reference>
<accession>A0A174UVC9</accession>
<dbReference type="InterPro" id="IPR018873">
    <property type="entry name" value="KilA-N_DNA-bd_domain"/>
</dbReference>
<evidence type="ECO:0000313" key="2">
    <source>
        <dbReference type="EMBL" id="CUQ26393.1"/>
    </source>
</evidence>
<organism evidence="2 5">
    <name type="scientific">Parabacteroides distasonis</name>
    <dbReference type="NCBI Taxonomy" id="823"/>
    <lineage>
        <taxon>Bacteria</taxon>
        <taxon>Pseudomonadati</taxon>
        <taxon>Bacteroidota</taxon>
        <taxon>Bacteroidia</taxon>
        <taxon>Bacteroidales</taxon>
        <taxon>Tannerellaceae</taxon>
        <taxon>Parabacteroides</taxon>
    </lineage>
</organism>
<dbReference type="AlphaFoldDB" id="A0A174UVC9"/>
<dbReference type="EMBL" id="CZBM01000007">
    <property type="protein sequence ID" value="CUQ26393.1"/>
    <property type="molecule type" value="Genomic_DNA"/>
</dbReference>
<dbReference type="Pfam" id="PF10543">
    <property type="entry name" value="ORF6N"/>
    <property type="match status" value="1"/>
</dbReference>
<dbReference type="EMBL" id="WKMX01000012">
    <property type="protein sequence ID" value="MRZ07182.1"/>
    <property type="molecule type" value="Genomic_DNA"/>
</dbReference>
<protein>
    <submittedName>
        <fullName evidence="2 3">ORF6N domain</fullName>
    </submittedName>
</protein>
<evidence type="ECO:0000259" key="1">
    <source>
        <dbReference type="Pfam" id="PF10543"/>
    </source>
</evidence>
<feature type="domain" description="KilA-N DNA-binding" evidence="1">
    <location>
        <begin position="19"/>
        <end position="101"/>
    </location>
</feature>
<evidence type="ECO:0000313" key="3">
    <source>
        <dbReference type="EMBL" id="MRY86763.1"/>
    </source>
</evidence>
<dbReference type="Proteomes" id="UP000095332">
    <property type="component" value="Unassembled WGS sequence"/>
</dbReference>
<name>A0A174UVC9_PARDI</name>
<proteinExistence type="predicted"/>
<dbReference type="Proteomes" id="UP000471216">
    <property type="component" value="Unassembled WGS sequence"/>
</dbReference>